<dbReference type="InterPro" id="IPR036390">
    <property type="entry name" value="WH_DNA-bd_sf"/>
</dbReference>
<evidence type="ECO:0000313" key="5">
    <source>
        <dbReference type="EMBL" id="NML47621.1"/>
    </source>
</evidence>
<dbReference type="SMART" id="SM00347">
    <property type="entry name" value="HTH_MARR"/>
    <property type="match status" value="1"/>
</dbReference>
<reference evidence="5 6" key="1">
    <citation type="submission" date="2020-04" db="EMBL/GenBank/DDBJ databases">
        <title>Ramlibacter sp. G-1-2-2 isolated from soil.</title>
        <authorList>
            <person name="Dahal R.H."/>
        </authorList>
    </citation>
    <scope>NUCLEOTIDE SEQUENCE [LARGE SCALE GENOMIC DNA]</scope>
    <source>
        <strain evidence="5 6">G-1-2-2</strain>
    </source>
</reference>
<sequence length="179" mass="19869">MKASAPKTRADSLKQPSPWDKLAADGHGLEVPDFLTTLVVNTGNALKRHVTLPYAREFGLSMAEWRILSVLAHAREIPFSRLVVAAATDKGQLSRMLRSMQERGLVKTVSEGAGSRKKVTCFVSPQGLKLYNQVMPIARKRQAEMIGHLSADERRVIYGALRRLQSLCGPQDEDSAWEE</sequence>
<dbReference type="PANTHER" id="PTHR35790:SF4">
    <property type="entry name" value="HTH-TYPE TRANSCRIPTIONAL REGULATOR PCHR"/>
    <property type="match status" value="1"/>
</dbReference>
<dbReference type="GO" id="GO:0003700">
    <property type="term" value="F:DNA-binding transcription factor activity"/>
    <property type="evidence" value="ECO:0007669"/>
    <property type="project" value="InterPro"/>
</dbReference>
<organism evidence="5 6">
    <name type="scientific">Ramlibacter agri</name>
    <dbReference type="NCBI Taxonomy" id="2728837"/>
    <lineage>
        <taxon>Bacteria</taxon>
        <taxon>Pseudomonadati</taxon>
        <taxon>Pseudomonadota</taxon>
        <taxon>Betaproteobacteria</taxon>
        <taxon>Burkholderiales</taxon>
        <taxon>Comamonadaceae</taxon>
        <taxon>Ramlibacter</taxon>
    </lineage>
</organism>
<dbReference type="PROSITE" id="PS50995">
    <property type="entry name" value="HTH_MARR_2"/>
    <property type="match status" value="1"/>
</dbReference>
<dbReference type="Gene3D" id="1.10.10.10">
    <property type="entry name" value="Winged helix-like DNA-binding domain superfamily/Winged helix DNA-binding domain"/>
    <property type="match status" value="1"/>
</dbReference>
<accession>A0A848HE36</accession>
<keyword evidence="2" id="KW-0238">DNA-binding</keyword>
<evidence type="ECO:0000256" key="3">
    <source>
        <dbReference type="ARBA" id="ARBA00023163"/>
    </source>
</evidence>
<dbReference type="InterPro" id="IPR000835">
    <property type="entry name" value="HTH_MarR-typ"/>
</dbReference>
<protein>
    <submittedName>
        <fullName evidence="5">Winged helix-turn-helix transcriptional regulator</fullName>
    </submittedName>
</protein>
<name>A0A848HE36_9BURK</name>
<keyword evidence="3" id="KW-0804">Transcription</keyword>
<evidence type="ECO:0000313" key="6">
    <source>
        <dbReference type="Proteomes" id="UP000541185"/>
    </source>
</evidence>
<dbReference type="InterPro" id="IPR052067">
    <property type="entry name" value="Metal_resp_HTH_trans_reg"/>
</dbReference>
<dbReference type="Pfam" id="PF12802">
    <property type="entry name" value="MarR_2"/>
    <property type="match status" value="1"/>
</dbReference>
<evidence type="ECO:0000256" key="1">
    <source>
        <dbReference type="ARBA" id="ARBA00023015"/>
    </source>
</evidence>
<dbReference type="EMBL" id="JABBFX010000003">
    <property type="protein sequence ID" value="NML47621.1"/>
    <property type="molecule type" value="Genomic_DNA"/>
</dbReference>
<evidence type="ECO:0000259" key="4">
    <source>
        <dbReference type="PROSITE" id="PS50995"/>
    </source>
</evidence>
<dbReference type="RefSeq" id="WP_169421887.1">
    <property type="nucleotide sequence ID" value="NZ_JABBFX010000003.1"/>
</dbReference>
<gene>
    <name evidence="5" type="ORF">HHL11_27980</name>
</gene>
<dbReference type="SUPFAM" id="SSF46785">
    <property type="entry name" value="Winged helix' DNA-binding domain"/>
    <property type="match status" value="1"/>
</dbReference>
<dbReference type="Proteomes" id="UP000541185">
    <property type="component" value="Unassembled WGS sequence"/>
</dbReference>
<proteinExistence type="predicted"/>
<comment type="caution">
    <text evidence="5">The sequence shown here is derived from an EMBL/GenBank/DDBJ whole genome shotgun (WGS) entry which is preliminary data.</text>
</comment>
<dbReference type="InterPro" id="IPR036388">
    <property type="entry name" value="WH-like_DNA-bd_sf"/>
</dbReference>
<dbReference type="GO" id="GO:0003677">
    <property type="term" value="F:DNA binding"/>
    <property type="evidence" value="ECO:0007669"/>
    <property type="project" value="UniProtKB-KW"/>
</dbReference>
<keyword evidence="1" id="KW-0805">Transcription regulation</keyword>
<feature type="domain" description="HTH marR-type" evidence="4">
    <location>
        <begin position="32"/>
        <end position="166"/>
    </location>
</feature>
<evidence type="ECO:0000256" key="2">
    <source>
        <dbReference type="ARBA" id="ARBA00023125"/>
    </source>
</evidence>
<keyword evidence="6" id="KW-1185">Reference proteome</keyword>
<dbReference type="AlphaFoldDB" id="A0A848HE36"/>
<dbReference type="PANTHER" id="PTHR35790">
    <property type="entry name" value="HTH-TYPE TRANSCRIPTIONAL REGULATOR PCHR"/>
    <property type="match status" value="1"/>
</dbReference>